<name>A0ACB7ZLD2_9ERIC</name>
<comment type="caution">
    <text evidence="1">The sequence shown here is derived from an EMBL/GenBank/DDBJ whole genome shotgun (WGS) entry which is preliminary data.</text>
</comment>
<proteinExistence type="predicted"/>
<sequence>MVQLMAEPTRAITCDQVDACLVPCMSYLLGGGNPAVACCDGLKNLEGMASPTADKQAACNCVKKYRNTKANAKWMSPSPQHKSP</sequence>
<evidence type="ECO:0000313" key="1">
    <source>
        <dbReference type="EMBL" id="KAH7866306.1"/>
    </source>
</evidence>
<dbReference type="Proteomes" id="UP000828048">
    <property type="component" value="Chromosome 9"/>
</dbReference>
<reference evidence="1 2" key="1">
    <citation type="journal article" date="2021" name="Hortic Res">
        <title>High-quality reference genome and annotation aids understanding of berry development for evergreen blueberry (Vaccinium darrowii).</title>
        <authorList>
            <person name="Yu J."/>
            <person name="Hulse-Kemp A.M."/>
            <person name="Babiker E."/>
            <person name="Staton M."/>
        </authorList>
    </citation>
    <scope>NUCLEOTIDE SEQUENCE [LARGE SCALE GENOMIC DNA]</scope>
    <source>
        <strain evidence="2">cv. NJ 8807/NJ 8810</strain>
        <tissue evidence="1">Young leaf</tissue>
    </source>
</reference>
<organism evidence="1 2">
    <name type="scientific">Vaccinium darrowii</name>
    <dbReference type="NCBI Taxonomy" id="229202"/>
    <lineage>
        <taxon>Eukaryota</taxon>
        <taxon>Viridiplantae</taxon>
        <taxon>Streptophyta</taxon>
        <taxon>Embryophyta</taxon>
        <taxon>Tracheophyta</taxon>
        <taxon>Spermatophyta</taxon>
        <taxon>Magnoliopsida</taxon>
        <taxon>eudicotyledons</taxon>
        <taxon>Gunneridae</taxon>
        <taxon>Pentapetalae</taxon>
        <taxon>asterids</taxon>
        <taxon>Ericales</taxon>
        <taxon>Ericaceae</taxon>
        <taxon>Vaccinioideae</taxon>
        <taxon>Vaccinieae</taxon>
        <taxon>Vaccinium</taxon>
    </lineage>
</organism>
<dbReference type="EMBL" id="CM037159">
    <property type="protein sequence ID" value="KAH7866306.1"/>
    <property type="molecule type" value="Genomic_DNA"/>
</dbReference>
<protein>
    <submittedName>
        <fullName evidence="1">Uncharacterized protein</fullName>
    </submittedName>
</protein>
<keyword evidence="2" id="KW-1185">Reference proteome</keyword>
<gene>
    <name evidence="1" type="ORF">Vadar_018562</name>
</gene>
<accession>A0ACB7ZLD2</accession>
<evidence type="ECO:0000313" key="2">
    <source>
        <dbReference type="Proteomes" id="UP000828048"/>
    </source>
</evidence>